<proteinExistence type="predicted"/>
<comment type="caution">
    <text evidence="2">The sequence shown here is derived from an EMBL/GenBank/DDBJ whole genome shotgun (WGS) entry which is preliminary data.</text>
</comment>
<keyword evidence="1" id="KW-1133">Transmembrane helix</keyword>
<dbReference type="EMBL" id="BNBD01000008">
    <property type="protein sequence ID" value="GHF55300.1"/>
    <property type="molecule type" value="Genomic_DNA"/>
</dbReference>
<evidence type="ECO:0000256" key="1">
    <source>
        <dbReference type="SAM" id="Phobius"/>
    </source>
</evidence>
<name>A0A919B6J3_9ACTN</name>
<dbReference type="RefSeq" id="WP_190131102.1">
    <property type="nucleotide sequence ID" value="NZ_BNBD01000008.1"/>
</dbReference>
<organism evidence="2 3">
    <name type="scientific">Streptomyces mashuensis</name>
    <dbReference type="NCBI Taxonomy" id="33904"/>
    <lineage>
        <taxon>Bacteria</taxon>
        <taxon>Bacillati</taxon>
        <taxon>Actinomycetota</taxon>
        <taxon>Actinomycetes</taxon>
        <taxon>Kitasatosporales</taxon>
        <taxon>Streptomycetaceae</taxon>
        <taxon>Streptomyces</taxon>
    </lineage>
</organism>
<dbReference type="AlphaFoldDB" id="A0A919B6J3"/>
<evidence type="ECO:0008006" key="4">
    <source>
        <dbReference type="Google" id="ProtNLM"/>
    </source>
</evidence>
<accession>A0A919B6J3</accession>
<keyword evidence="1" id="KW-0812">Transmembrane</keyword>
<protein>
    <recommendedName>
        <fullName evidence="4">Small hydrophobic membrane protein</fullName>
    </recommendedName>
</protein>
<reference evidence="2" key="2">
    <citation type="submission" date="2020-09" db="EMBL/GenBank/DDBJ databases">
        <authorList>
            <person name="Sun Q."/>
            <person name="Ohkuma M."/>
        </authorList>
    </citation>
    <scope>NUCLEOTIDE SEQUENCE</scope>
    <source>
        <strain evidence="2">JCM 4059</strain>
    </source>
</reference>
<sequence length="61" mass="6611">MLFLTGALFLLGLLSGTAAHVPVPVTLVSAAVICAWILLFAARERRRTRRRHRGARGATPT</sequence>
<evidence type="ECO:0000313" key="3">
    <source>
        <dbReference type="Proteomes" id="UP000638313"/>
    </source>
</evidence>
<reference evidence="2" key="1">
    <citation type="journal article" date="2014" name="Int. J. Syst. Evol. Microbiol.">
        <title>Complete genome sequence of Corynebacterium casei LMG S-19264T (=DSM 44701T), isolated from a smear-ripened cheese.</title>
        <authorList>
            <consortium name="US DOE Joint Genome Institute (JGI-PGF)"/>
            <person name="Walter F."/>
            <person name="Albersmeier A."/>
            <person name="Kalinowski J."/>
            <person name="Ruckert C."/>
        </authorList>
    </citation>
    <scope>NUCLEOTIDE SEQUENCE</scope>
    <source>
        <strain evidence="2">JCM 4059</strain>
    </source>
</reference>
<dbReference type="Proteomes" id="UP000638313">
    <property type="component" value="Unassembled WGS sequence"/>
</dbReference>
<keyword evidence="3" id="KW-1185">Reference proteome</keyword>
<evidence type="ECO:0000313" key="2">
    <source>
        <dbReference type="EMBL" id="GHF55300.1"/>
    </source>
</evidence>
<feature type="transmembrane region" description="Helical" evidence="1">
    <location>
        <begin position="28"/>
        <end position="43"/>
    </location>
</feature>
<gene>
    <name evidence="2" type="ORF">GCM10010218_40960</name>
</gene>
<keyword evidence="1" id="KW-0472">Membrane</keyword>